<protein>
    <recommendedName>
        <fullName evidence="3">Rotatin N-terminal domain-containing protein</fullName>
    </recommendedName>
</protein>
<dbReference type="GO" id="GO:0036064">
    <property type="term" value="C:ciliary basal body"/>
    <property type="evidence" value="ECO:0007669"/>
    <property type="project" value="InterPro"/>
</dbReference>
<organism evidence="1 2">
    <name type="scientific">Stentor coeruleus</name>
    <dbReference type="NCBI Taxonomy" id="5963"/>
    <lineage>
        <taxon>Eukaryota</taxon>
        <taxon>Sar</taxon>
        <taxon>Alveolata</taxon>
        <taxon>Ciliophora</taxon>
        <taxon>Postciliodesmatophora</taxon>
        <taxon>Heterotrichea</taxon>
        <taxon>Heterotrichida</taxon>
        <taxon>Stentoridae</taxon>
        <taxon>Stentor</taxon>
    </lineage>
</organism>
<comment type="caution">
    <text evidence="1">The sequence shown here is derived from an EMBL/GenBank/DDBJ whole genome shotgun (WGS) entry which is preliminary data.</text>
</comment>
<dbReference type="PANTHER" id="PTHR31691">
    <property type="entry name" value="ROTATIN"/>
    <property type="match status" value="1"/>
</dbReference>
<dbReference type="Proteomes" id="UP000187209">
    <property type="component" value="Unassembled WGS sequence"/>
</dbReference>
<dbReference type="SUPFAM" id="SSF48371">
    <property type="entry name" value="ARM repeat"/>
    <property type="match status" value="2"/>
</dbReference>
<dbReference type="InterPro" id="IPR011989">
    <property type="entry name" value="ARM-like"/>
</dbReference>
<dbReference type="PANTHER" id="PTHR31691:SF1">
    <property type="entry name" value="ROTATIN"/>
    <property type="match status" value="1"/>
</dbReference>
<reference evidence="1 2" key="1">
    <citation type="submission" date="2016-11" db="EMBL/GenBank/DDBJ databases">
        <title>The macronuclear genome of Stentor coeruleus: a giant cell with tiny introns.</title>
        <authorList>
            <person name="Slabodnick M."/>
            <person name="Ruby J.G."/>
            <person name="Reiff S.B."/>
            <person name="Swart E.C."/>
            <person name="Gosai S."/>
            <person name="Prabakaran S."/>
            <person name="Witkowska E."/>
            <person name="Larue G.E."/>
            <person name="Fisher S."/>
            <person name="Freeman R.M."/>
            <person name="Gunawardena J."/>
            <person name="Chu W."/>
            <person name="Stover N.A."/>
            <person name="Gregory B.D."/>
            <person name="Nowacki M."/>
            <person name="Derisi J."/>
            <person name="Roy S.W."/>
            <person name="Marshall W.F."/>
            <person name="Sood P."/>
        </authorList>
    </citation>
    <scope>NUCLEOTIDE SEQUENCE [LARGE SCALE GENOMIC DNA]</scope>
    <source>
        <strain evidence="1">WM001</strain>
    </source>
</reference>
<evidence type="ECO:0008006" key="3">
    <source>
        <dbReference type="Google" id="ProtNLM"/>
    </source>
</evidence>
<dbReference type="GO" id="GO:0044782">
    <property type="term" value="P:cilium organization"/>
    <property type="evidence" value="ECO:0007669"/>
    <property type="project" value="InterPro"/>
</dbReference>
<evidence type="ECO:0000313" key="2">
    <source>
        <dbReference type="Proteomes" id="UP000187209"/>
    </source>
</evidence>
<dbReference type="OrthoDB" id="428850at2759"/>
<proteinExistence type="predicted"/>
<evidence type="ECO:0000313" key="1">
    <source>
        <dbReference type="EMBL" id="OMJ70672.1"/>
    </source>
</evidence>
<name>A0A1R2B1L2_9CILI</name>
<sequence length="1852" mass="208761">MEDLVKKIGHRIGEVSDRAIRSVYSKITANLITIPELLQIENGAIGNLLLHWINERQTQADVQTLNSALKLILEISLTTEGHNLLSSIQAVEYFNSYYKYVPTTLQSSVTSILNALISPSFTPTTHSPEDIIPTPIILDHIPKIKGKLPDPIIEETSASPSEFPPVLLCESDEKILFDLAVTLKFANAEEIIQSCAEFSSRILKDFPCETLLQHSDVIRSLVALIRISSQKNAIDVALAALAAINGFVRKLRRFCNNVNAPDTRVASCLPKKIVVKTEYLDISVPCLKLEQWEIGTPGPTMSLLYAIEFIVTELPLDDFRILSPVLDVWQEAEWAFSKLFEFPKVLGTMLDILSNSITTHTEKNITLDKPEGGVYIKKLIDTAKRILLTLPVDNIGKCLDKSSHILKHLANYLVFQGEDCEKLLPYIEQIDLELVNEYHYGVKCSQALEAYKTMKQMLVNEKILPIPNLGVFNKAVEFFGKVVPVLEFDPSVSLISSIVDLACYSLYIEKNSTSVNHKDRCLDLVLALVCSTLPVVYEITMDVLAEFLDTEIELTGIAAGNKRKDLLKELILTSDLLAIIIVKHKNCKLLYKLLQTPEDYEKILPFFTVLQSFGDDNLEGILHMLTISTPAAQPLRFIRDLFNATPSRRSIAVMVLRNANSPEKIHEEWEKSLERMWDKNVLEDPVTNLAALPELDLKAQAKPGLPQEDILNLLNLYRSASLDTNLKVAAAEQILIHLQGAFQYDNIIEEIINISINNLVADSEDRYVKRLLSKSLQILVIIGLKYQAQAKKLYTAPVKFICSLIPYIFNSYDQIRHYSMFLIFTLVFSAHTSRNRFVPPEVFSLVPDLSSDDYAVPIISILTSGFLMPFPIKNLTPEVYQTASYMKYWEYVPSSPRVKNLVSKRRPLEIDADGVLDVWGKDMSQGVTHRKILEIAISWQSTIKAAYSLSQNVVTKLLSPQSELVSAILTLLRSPPVNSSEDSLQISLQQLLRSIIALIGKSKIELEFIQALSLIVQKNALPFLNELSDLQIRKPLVLSTLSLVQSLLPLHGSAITPDLTLSVLSKFQLEPGPGSFISLLHKISSTTDDISLIESLINTLAVILEHHQLTISLDVKTSPIIQGQIKDILKNAVNKLCPFISPSTFVYKSAAKNLLHLLIKIYDISEFDSYMWCVRLSEDRDYSVRFLAWGFMSLKAMEVYELHSSVLDMALETIFGLPESYGVKVQACKYLCEITEVLMNTEDHGLKDIIIKVFYQYAVVSHIKTVIYENAGPPPVYFAVMVTLLNNLMVLDSKKIISICIQIDVWDGIIRLLRPGALEERANNESRKPCKGYKFTEYEQVLITIISFSTFLTNIIRNELQILDYLLESTHFLIHITSWIEEIIAHFDHTKELIYSKALLGIINTLHISIYKSQKAHKHLYEFSYENIVKILDLTKSKDLKLAVARLITGLLSFIPTEKCEGVLLHLVALYKDDNVLSEEKEILKSLTSLLYYDENSKGVALKTGLQDYMLEIGLKTAAGIQNLEVQKVKRKDEEAALTKQLVEIVILFKMWAANSYMAKVQLTVKDGKVGSLFKLLFSSWQLSLRRDDLLKVVLETICTVISNCEEAKKACAIVQDTRYSLLSYIIEYISRPNSASETCFHLSLKILGSLCSCKESRQLLIKSKYPQGLTMRLIKEWNETKLSESIPPKSPYIIEFLTTFAFFPEGQKVIAAIGGIIDILIEILDKFSKSTMNYDTVENALLLLRNLSFSQTNKPHVVANQQALPLILSYISSPSQKARLRKLASSALWALLYHYQKFKGILSKEAVFMELESVFKEVSRDAERCKDKGIAEDLRAVSENLNCVLKICSGN</sequence>
<dbReference type="SMART" id="SM00185">
    <property type="entry name" value="ARM"/>
    <property type="match status" value="2"/>
</dbReference>
<dbReference type="EMBL" id="MPUH01001064">
    <property type="protein sequence ID" value="OMJ70672.1"/>
    <property type="molecule type" value="Genomic_DNA"/>
</dbReference>
<dbReference type="GO" id="GO:0005813">
    <property type="term" value="C:centrosome"/>
    <property type="evidence" value="ECO:0007669"/>
    <property type="project" value="InterPro"/>
</dbReference>
<keyword evidence="2" id="KW-1185">Reference proteome</keyword>
<accession>A0A1R2B1L2</accession>
<dbReference type="InterPro" id="IPR016024">
    <property type="entry name" value="ARM-type_fold"/>
</dbReference>
<dbReference type="Gene3D" id="1.25.10.10">
    <property type="entry name" value="Leucine-rich Repeat Variant"/>
    <property type="match status" value="1"/>
</dbReference>
<gene>
    <name evidence="1" type="ORF">SteCoe_31301</name>
</gene>
<dbReference type="InterPro" id="IPR030791">
    <property type="entry name" value="Rotatin"/>
</dbReference>
<dbReference type="InterPro" id="IPR000225">
    <property type="entry name" value="Armadillo"/>
</dbReference>